<dbReference type="InterPro" id="IPR002591">
    <property type="entry name" value="Phosphodiest/P_Trfase"/>
</dbReference>
<dbReference type="Pfam" id="PF13385">
    <property type="entry name" value="Laminin_G_3"/>
    <property type="match status" value="1"/>
</dbReference>
<dbReference type="STRING" id="1391627.SAMN05216464_102334"/>
<gene>
    <name evidence="2" type="ORF">SAMN05216464_102334</name>
</gene>
<dbReference type="SUPFAM" id="SSF53649">
    <property type="entry name" value="Alkaline phosphatase-like"/>
    <property type="match status" value="1"/>
</dbReference>
<evidence type="ECO:0000313" key="2">
    <source>
        <dbReference type="EMBL" id="SDD70680.1"/>
    </source>
</evidence>
<dbReference type="Gene3D" id="3.40.720.10">
    <property type="entry name" value="Alkaline Phosphatase, subunit A"/>
    <property type="match status" value="2"/>
</dbReference>
<organism evidence="2 3">
    <name type="scientific">Mucilaginibacter pineti</name>
    <dbReference type="NCBI Taxonomy" id="1391627"/>
    <lineage>
        <taxon>Bacteria</taxon>
        <taxon>Pseudomonadati</taxon>
        <taxon>Bacteroidota</taxon>
        <taxon>Sphingobacteriia</taxon>
        <taxon>Sphingobacteriales</taxon>
        <taxon>Sphingobacteriaceae</taxon>
        <taxon>Mucilaginibacter</taxon>
    </lineage>
</organism>
<dbReference type="GO" id="GO:0005975">
    <property type="term" value="P:carbohydrate metabolic process"/>
    <property type="evidence" value="ECO:0007669"/>
    <property type="project" value="UniProtKB-ARBA"/>
</dbReference>
<protein>
    <submittedName>
        <fullName evidence="2">Type I phosphodiesterase / nucleotide pyrophosphatase</fullName>
    </submittedName>
</protein>
<proteinExistence type="predicted"/>
<dbReference type="InterPro" id="IPR017850">
    <property type="entry name" value="Alkaline_phosphatase_core_sf"/>
</dbReference>
<reference evidence="2 3" key="1">
    <citation type="submission" date="2016-10" db="EMBL/GenBank/DDBJ databases">
        <authorList>
            <person name="de Groot N.N."/>
        </authorList>
    </citation>
    <scope>NUCLEOTIDE SEQUENCE [LARGE SCALE GENOMIC DNA]</scope>
    <source>
        <strain evidence="2 3">47C3B</strain>
    </source>
</reference>
<dbReference type="Gene3D" id="2.60.120.200">
    <property type="match status" value="1"/>
</dbReference>
<feature type="chain" id="PRO_5011741099" evidence="1">
    <location>
        <begin position="25"/>
        <end position="565"/>
    </location>
</feature>
<keyword evidence="3" id="KW-1185">Reference proteome</keyword>
<accession>A0A1G6WXL8</accession>
<evidence type="ECO:0000256" key="1">
    <source>
        <dbReference type="SAM" id="SignalP"/>
    </source>
</evidence>
<dbReference type="AlphaFoldDB" id="A0A1G6WXL8"/>
<evidence type="ECO:0000313" key="3">
    <source>
        <dbReference type="Proteomes" id="UP000199072"/>
    </source>
</evidence>
<dbReference type="Proteomes" id="UP000199072">
    <property type="component" value="Unassembled WGS sequence"/>
</dbReference>
<dbReference type="SUPFAM" id="SSF49899">
    <property type="entry name" value="Concanavalin A-like lectins/glucanases"/>
    <property type="match status" value="1"/>
</dbReference>
<feature type="signal peptide" evidence="1">
    <location>
        <begin position="1"/>
        <end position="24"/>
    </location>
</feature>
<keyword evidence="1" id="KW-0732">Signal</keyword>
<sequence length="565" mass="60361">MINYKNKSIALCSMALALLTVLNACKKYNNPPQIFEEYGSGLNGQAERKVLIITIDGLAGAELQKVSPPNIGDLAKTSKYTYNVLTDAVSSDAATWASMLTGVSSAKHGIVNDSYIPVADQGDPDAPTPIFPTFLSRLLDVRPEFKTVTITTDAALNKYMIHADHRILPANDAAVKDSAVNIVQNNSAKAILVDFRDVEAAGKAVGYSADNAEYKTAITKTDEYIGAITTALKTRKNYANEDWLVIVTTNRGGSDTNPKPGFIICSNPNLKQGEVTKSGFNTMHFTGTTTDAYVKNDNGLYDAGTNKDFTVQIQVKINSSSYYPCFFSKSTGISGSTITGWMILQSGTEYGVEFGGSANGGHGKIQIGGNAIVDGKWHTITITVKLSNGVRTATVYTDGIQIGSADITSTNNISTPNPLTIGYRPGDIANAYADFYAGDVEYFNTALDGATILANIGLKDITKHPNYGNLTGYWPIDDGGGAVISNLAPTGYNMLMKGPATWDALGNDIPISRTPQNVVDGAVSIVATGPDVAGLTFYWLKVPVSSDWSLDGVGWLSNYELEFIK</sequence>
<name>A0A1G6WXL8_9SPHI</name>
<dbReference type="InterPro" id="IPR013320">
    <property type="entry name" value="ConA-like_dom_sf"/>
</dbReference>
<dbReference type="EMBL" id="FNAI01000002">
    <property type="protein sequence ID" value="SDD70680.1"/>
    <property type="molecule type" value="Genomic_DNA"/>
</dbReference>
<dbReference type="Pfam" id="PF01663">
    <property type="entry name" value="Phosphodiest"/>
    <property type="match status" value="1"/>
</dbReference>
<dbReference type="GO" id="GO:0004553">
    <property type="term" value="F:hydrolase activity, hydrolyzing O-glycosyl compounds"/>
    <property type="evidence" value="ECO:0007669"/>
    <property type="project" value="UniProtKB-ARBA"/>
</dbReference>